<sequence length="136" mass="15660">MKLFNFILSLLLMTFSSCLSQATSEKEKTHISKPTANIEELEMEVNNGGFNQYFFNSSGQNCFKTLKALKKNKKFKTAKILESAINLINPKKLSNEDLIIKLRNQEVEELDNEEINAKLELLDLEFYKYADGNLQE</sequence>
<organism evidence="3 4">
    <name type="scientific">Flavobacterium chungangensis</name>
    <dbReference type="NCBI Taxonomy" id="2708132"/>
    <lineage>
        <taxon>Bacteria</taxon>
        <taxon>Pseudomonadati</taxon>
        <taxon>Bacteroidota</taxon>
        <taxon>Flavobacteriia</taxon>
        <taxon>Flavobacteriales</taxon>
        <taxon>Flavobacteriaceae</taxon>
        <taxon>Flavobacterium</taxon>
    </lineage>
</organism>
<evidence type="ECO:0000256" key="1">
    <source>
        <dbReference type="SAM" id="SignalP"/>
    </source>
</evidence>
<feature type="signal peptide" evidence="1">
    <location>
        <begin position="1"/>
        <end position="22"/>
    </location>
</feature>
<name>A0ABV8ZBI0_9FLAO</name>
<evidence type="ECO:0000313" key="3">
    <source>
        <dbReference type="EMBL" id="MFC4476734.1"/>
    </source>
</evidence>
<keyword evidence="4" id="KW-1185">Reference proteome</keyword>
<gene>
    <name evidence="3" type="ORF">ACFO3N_06630</name>
</gene>
<dbReference type="InterPro" id="IPR025402">
    <property type="entry name" value="DMP19_C"/>
</dbReference>
<feature type="domain" description="DNA mimic protein DMP19 C-terminal" evidence="2">
    <location>
        <begin position="37"/>
        <end position="131"/>
    </location>
</feature>
<feature type="chain" id="PRO_5045849294" evidence="1">
    <location>
        <begin position="23"/>
        <end position="136"/>
    </location>
</feature>
<dbReference type="Proteomes" id="UP001596003">
    <property type="component" value="Unassembled WGS sequence"/>
</dbReference>
<dbReference type="Pfam" id="PF14300">
    <property type="entry name" value="DMP19"/>
    <property type="match status" value="1"/>
</dbReference>
<dbReference type="PROSITE" id="PS51257">
    <property type="entry name" value="PROKAR_LIPOPROTEIN"/>
    <property type="match status" value="1"/>
</dbReference>
<accession>A0ABV8ZBI0</accession>
<evidence type="ECO:0000313" key="4">
    <source>
        <dbReference type="Proteomes" id="UP001596003"/>
    </source>
</evidence>
<proteinExistence type="predicted"/>
<comment type="caution">
    <text evidence="3">The sequence shown here is derived from an EMBL/GenBank/DDBJ whole genome shotgun (WGS) entry which is preliminary data.</text>
</comment>
<protein>
    <submittedName>
        <fullName evidence="3">DUF4375 domain-containing protein</fullName>
    </submittedName>
</protein>
<dbReference type="EMBL" id="JBHSFY010000003">
    <property type="protein sequence ID" value="MFC4476734.1"/>
    <property type="molecule type" value="Genomic_DNA"/>
</dbReference>
<dbReference type="Gene3D" id="1.20.1420.60">
    <property type="match status" value="1"/>
</dbReference>
<evidence type="ECO:0000259" key="2">
    <source>
        <dbReference type="Pfam" id="PF14300"/>
    </source>
</evidence>
<dbReference type="RefSeq" id="WP_379796236.1">
    <property type="nucleotide sequence ID" value="NZ_JBHSFY010000003.1"/>
</dbReference>
<keyword evidence="1" id="KW-0732">Signal</keyword>
<reference evidence="4" key="1">
    <citation type="journal article" date="2019" name="Int. J. Syst. Evol. Microbiol.">
        <title>The Global Catalogue of Microorganisms (GCM) 10K type strain sequencing project: providing services to taxonomists for standard genome sequencing and annotation.</title>
        <authorList>
            <consortium name="The Broad Institute Genomics Platform"/>
            <consortium name="The Broad Institute Genome Sequencing Center for Infectious Disease"/>
            <person name="Wu L."/>
            <person name="Ma J."/>
        </authorList>
    </citation>
    <scope>NUCLEOTIDE SEQUENCE [LARGE SCALE GENOMIC DNA]</scope>
    <source>
        <strain evidence="4">NBRC 103627</strain>
    </source>
</reference>